<dbReference type="Gene3D" id="2.40.40.20">
    <property type="match status" value="1"/>
</dbReference>
<feature type="transmembrane region" description="Helical" evidence="2">
    <location>
        <begin position="404"/>
        <end position="425"/>
    </location>
</feature>
<dbReference type="EMBL" id="MWPH01000002">
    <property type="protein sequence ID" value="OVE84836.1"/>
    <property type="molecule type" value="Genomic_DNA"/>
</dbReference>
<sequence>MSRDSSSSGRNGAAVSVETAGTDSNEGEHRVRVWSRRRFTPADFELSQDKFKDVLVLPPATAAQLFPADATSGYVRVSAPESELAVPLYALSFSDTYDPVTTSSEVPDAYLRRNVRERIDRLPDADGSVLELEPVENPDSGPLTVVRFSTRTESTRDGECRVHPTALERIGATDGDDVELYTPVTGGRLRTTVRAEPELDPTEISLSTRSRKLLRAEIESRATGAVSRTIHLRLPTETGPTDDEHGRFSGLRNRFRNGVHRVFDAAVGFHEIQLRVMLGLNADEGRNSARVNRETMRSLGIDDGDRVDLIVDGETRSVRCYELSAESHLIKTDEDIDPTDVQDRVILLPATEREAAGALCDDVVRVRRNTRHVAVRQIVPSMFGFLGVFVGGLQAINLTVSPAWYPHAIGFVLLLSIASIWVVLWPERQRCQ</sequence>
<evidence type="ECO:0000313" key="3">
    <source>
        <dbReference type="EMBL" id="OVE84836.1"/>
    </source>
</evidence>
<name>A0A202E983_9EURY</name>
<feature type="region of interest" description="Disordered" evidence="1">
    <location>
        <begin position="1"/>
        <end position="31"/>
    </location>
</feature>
<proteinExistence type="predicted"/>
<keyword evidence="2" id="KW-1133">Transmembrane helix</keyword>
<keyword evidence="2" id="KW-0812">Transmembrane</keyword>
<dbReference type="RefSeq" id="WP_054862544.1">
    <property type="nucleotide sequence ID" value="NZ_MWPH01000002.1"/>
</dbReference>
<dbReference type="AlphaFoldDB" id="A0A202E983"/>
<dbReference type="OrthoDB" id="382401at2157"/>
<dbReference type="SUPFAM" id="SSF50692">
    <property type="entry name" value="ADC-like"/>
    <property type="match status" value="1"/>
</dbReference>
<dbReference type="InterPro" id="IPR009010">
    <property type="entry name" value="Asp_de-COase-like_dom_sf"/>
</dbReference>
<keyword evidence="4" id="KW-1185">Reference proteome</keyword>
<feature type="transmembrane region" description="Helical" evidence="2">
    <location>
        <begin position="378"/>
        <end position="398"/>
    </location>
</feature>
<evidence type="ECO:0000256" key="2">
    <source>
        <dbReference type="SAM" id="Phobius"/>
    </source>
</evidence>
<reference evidence="3 4" key="1">
    <citation type="submission" date="2017-02" db="EMBL/GenBank/DDBJ databases">
        <title>Natronthermophilus aegyptiacus gen. nov.,sp. nov., an aerobic, extremely halophilic alkalithermophilic archaeon isolated from the athalassohaline Wadi An Natrun, Egypt.</title>
        <authorList>
            <person name="Zhao B."/>
        </authorList>
    </citation>
    <scope>NUCLEOTIDE SEQUENCE [LARGE SCALE GENOMIC DNA]</scope>
    <source>
        <strain evidence="3 4">CGMCC 1.3597</strain>
    </source>
</reference>
<evidence type="ECO:0000313" key="4">
    <source>
        <dbReference type="Proteomes" id="UP000196084"/>
    </source>
</evidence>
<accession>A0A202E983</accession>
<feature type="compositionally biased region" description="Polar residues" evidence="1">
    <location>
        <begin position="1"/>
        <end position="10"/>
    </location>
</feature>
<comment type="caution">
    <text evidence="3">The sequence shown here is derived from an EMBL/GenBank/DDBJ whole genome shotgun (WGS) entry which is preliminary data.</text>
</comment>
<keyword evidence="2" id="KW-0472">Membrane</keyword>
<organism evidence="3 4">
    <name type="scientific">Natronolimnobius baerhuensis</name>
    <dbReference type="NCBI Taxonomy" id="253108"/>
    <lineage>
        <taxon>Archaea</taxon>
        <taxon>Methanobacteriati</taxon>
        <taxon>Methanobacteriota</taxon>
        <taxon>Stenosarchaea group</taxon>
        <taxon>Halobacteria</taxon>
        <taxon>Halobacteriales</taxon>
        <taxon>Natrialbaceae</taxon>
        <taxon>Natronolimnobius</taxon>
    </lineage>
</organism>
<gene>
    <name evidence="3" type="ORF">B2G88_10700</name>
</gene>
<evidence type="ECO:0000256" key="1">
    <source>
        <dbReference type="SAM" id="MobiDB-lite"/>
    </source>
</evidence>
<dbReference type="Proteomes" id="UP000196084">
    <property type="component" value="Unassembled WGS sequence"/>
</dbReference>
<protein>
    <submittedName>
        <fullName evidence="3">Uncharacterized protein</fullName>
    </submittedName>
</protein>